<accession>A0A1F6GLN6</accession>
<feature type="binding site" description="covalent" evidence="13">
    <location>
        <position position="213"/>
    </location>
    <ligand>
        <name>heme c</name>
        <dbReference type="ChEBI" id="CHEBI:61717"/>
        <label>2</label>
    </ligand>
</feature>
<dbReference type="PIRSF" id="PIRSF000294">
    <property type="entry name" value="Cytochrome-c_peroxidase"/>
    <property type="match status" value="1"/>
</dbReference>
<dbReference type="Pfam" id="PF03150">
    <property type="entry name" value="CCP_MauG"/>
    <property type="match status" value="1"/>
</dbReference>
<keyword evidence="3" id="KW-0813">Transport</keyword>
<evidence type="ECO:0000256" key="1">
    <source>
        <dbReference type="ARBA" id="ARBA00004418"/>
    </source>
</evidence>
<evidence type="ECO:0000313" key="17">
    <source>
        <dbReference type="Proteomes" id="UP000177583"/>
    </source>
</evidence>
<feature type="binding site" description="axial binding residue" evidence="14">
    <location>
        <position position="214"/>
    </location>
    <ligand>
        <name>heme c</name>
        <dbReference type="ChEBI" id="CHEBI:61717"/>
        <label>2</label>
    </ligand>
    <ligandPart>
        <name>Fe</name>
        <dbReference type="ChEBI" id="CHEBI:18248"/>
    </ligandPart>
</feature>
<dbReference type="GO" id="GO:0009055">
    <property type="term" value="F:electron transfer activity"/>
    <property type="evidence" value="ECO:0007669"/>
    <property type="project" value="InterPro"/>
</dbReference>
<dbReference type="GO" id="GO:0004130">
    <property type="term" value="F:cytochrome-c peroxidase activity"/>
    <property type="evidence" value="ECO:0007669"/>
    <property type="project" value="TreeGrafter"/>
</dbReference>
<dbReference type="FunFam" id="1.10.760.10:FF:000019">
    <property type="entry name" value="Di-heme cytochrome C peroxidase"/>
    <property type="match status" value="1"/>
</dbReference>
<reference evidence="16 17" key="1">
    <citation type="journal article" date="2016" name="Nat. Commun.">
        <title>Thousands of microbial genomes shed light on interconnected biogeochemical processes in an aquifer system.</title>
        <authorList>
            <person name="Anantharaman K."/>
            <person name="Brown C.T."/>
            <person name="Hug L.A."/>
            <person name="Sharon I."/>
            <person name="Castelle C.J."/>
            <person name="Probst A.J."/>
            <person name="Thomas B.C."/>
            <person name="Singh A."/>
            <person name="Wilkins M.J."/>
            <person name="Karaoz U."/>
            <person name="Brodie E.L."/>
            <person name="Williams K.H."/>
            <person name="Hubbard S.S."/>
            <person name="Banfield J.F."/>
        </authorList>
    </citation>
    <scope>NUCLEOTIDE SEQUENCE [LARGE SCALE GENOMIC DNA]</scope>
</reference>
<evidence type="ECO:0000256" key="5">
    <source>
        <dbReference type="ARBA" id="ARBA00022723"/>
    </source>
</evidence>
<name>A0A1F6GLN6_9PROT</name>
<dbReference type="Gene3D" id="1.10.760.10">
    <property type="entry name" value="Cytochrome c-like domain"/>
    <property type="match status" value="2"/>
</dbReference>
<dbReference type="PROSITE" id="PS51007">
    <property type="entry name" value="CYTC"/>
    <property type="match status" value="1"/>
</dbReference>
<dbReference type="GO" id="GO:0020037">
    <property type="term" value="F:heme binding"/>
    <property type="evidence" value="ECO:0007669"/>
    <property type="project" value="InterPro"/>
</dbReference>
<dbReference type="GO" id="GO:0046872">
    <property type="term" value="F:metal ion binding"/>
    <property type="evidence" value="ECO:0007669"/>
    <property type="project" value="UniProtKB-KW"/>
</dbReference>
<dbReference type="Pfam" id="PF00034">
    <property type="entry name" value="Cytochrom_C"/>
    <property type="match status" value="1"/>
</dbReference>
<protein>
    <recommendedName>
        <fullName evidence="12">Methylamine utilization protein MauG</fullName>
    </recommendedName>
</protein>
<evidence type="ECO:0000256" key="12">
    <source>
        <dbReference type="ARBA" id="ARBA00073576"/>
    </source>
</evidence>
<dbReference type="GO" id="GO:0042597">
    <property type="term" value="C:periplasmic space"/>
    <property type="evidence" value="ECO:0007669"/>
    <property type="project" value="UniProtKB-SubCell"/>
</dbReference>
<feature type="binding site" description="axial binding residue" evidence="14">
    <location>
        <position position="69"/>
    </location>
    <ligand>
        <name>heme c</name>
        <dbReference type="ChEBI" id="CHEBI:61717"/>
        <label>1</label>
    </ligand>
    <ligandPart>
        <name>Fe</name>
        <dbReference type="ChEBI" id="CHEBI:18248"/>
    </ligandPart>
</feature>
<evidence type="ECO:0000256" key="4">
    <source>
        <dbReference type="ARBA" id="ARBA00022617"/>
    </source>
</evidence>
<keyword evidence="8" id="KW-0249">Electron transport</keyword>
<evidence type="ECO:0000256" key="9">
    <source>
        <dbReference type="ARBA" id="ARBA00023002"/>
    </source>
</evidence>
<evidence type="ECO:0000313" key="16">
    <source>
        <dbReference type="EMBL" id="OGG99026.1"/>
    </source>
</evidence>
<proteinExistence type="predicted"/>
<evidence type="ECO:0000256" key="13">
    <source>
        <dbReference type="PIRSR" id="PIRSR000294-1"/>
    </source>
</evidence>
<evidence type="ECO:0000256" key="14">
    <source>
        <dbReference type="PIRSR" id="PIRSR000294-2"/>
    </source>
</evidence>
<organism evidence="16 17">
    <name type="scientific">Candidatus Lambdaproteobacteria bacterium RIFOXYD2_FULL_56_26</name>
    <dbReference type="NCBI Taxonomy" id="1817773"/>
    <lineage>
        <taxon>Bacteria</taxon>
        <taxon>Pseudomonadati</taxon>
        <taxon>Pseudomonadota</taxon>
        <taxon>Candidatus Lambdaproteobacteria</taxon>
    </lineage>
</organism>
<sequence>MNRSFWLPWVVLAQLFGPHPQALAFAPLDRPDPSTLGPAASAELVELGKVLFFDPRLSINDRLSCASCHNPDLGFSDGLALGLGTNDGKLGRNTPHLYNLAWGVRFFWDGRAKSLEEQALGPVLSPEEMAMDLKVLLPKLQAVPLYAQAFAKQFPQEGLTAGTVAQAIAAFERTLVVNETPYDRYLQGDKSALDPAAVRGLTLFKEKAHCAVCHEGPNLTDNGFHNLGLESPDLGRYQIDKRKILYKAFKTPGLRNIALSAPYMHDGSLGTLEAVVRFYNQGGGKGNKDLELKPLELSEREIYDLVAFLGSLTQPLGIKRPEIP</sequence>
<feature type="binding site" description="covalent" evidence="13">
    <location>
        <position position="210"/>
    </location>
    <ligand>
        <name>heme c</name>
        <dbReference type="ChEBI" id="CHEBI:61717"/>
        <label>2</label>
    </ligand>
</feature>
<keyword evidence="7" id="KW-0574">Periplasm</keyword>
<dbReference type="InterPro" id="IPR004852">
    <property type="entry name" value="Di-haem_cyt_c_peroxidsae"/>
</dbReference>
<feature type="domain" description="Cytochrome c" evidence="15">
    <location>
        <begin position="195"/>
        <end position="313"/>
    </location>
</feature>
<dbReference type="Proteomes" id="UP000177583">
    <property type="component" value="Unassembled WGS sequence"/>
</dbReference>
<evidence type="ECO:0000256" key="10">
    <source>
        <dbReference type="ARBA" id="ARBA00023004"/>
    </source>
</evidence>
<evidence type="ECO:0000256" key="2">
    <source>
        <dbReference type="ARBA" id="ARBA00004856"/>
    </source>
</evidence>
<evidence type="ECO:0000259" key="15">
    <source>
        <dbReference type="PROSITE" id="PS51007"/>
    </source>
</evidence>
<evidence type="ECO:0000256" key="6">
    <source>
        <dbReference type="ARBA" id="ARBA00022729"/>
    </source>
</evidence>
<keyword evidence="6" id="KW-0732">Signal</keyword>
<evidence type="ECO:0000256" key="7">
    <source>
        <dbReference type="ARBA" id="ARBA00022764"/>
    </source>
</evidence>
<feature type="binding site" description="covalent" evidence="13">
    <location>
        <position position="65"/>
    </location>
    <ligand>
        <name>heme c</name>
        <dbReference type="ChEBI" id="CHEBI:61717"/>
        <label>1</label>
    </ligand>
</feature>
<feature type="binding site" description="covalent" evidence="13">
    <location>
        <position position="68"/>
    </location>
    <ligand>
        <name>heme c</name>
        <dbReference type="ChEBI" id="CHEBI:61717"/>
        <label>1</label>
    </ligand>
</feature>
<comment type="caution">
    <text evidence="16">The sequence shown here is derived from an EMBL/GenBank/DDBJ whole genome shotgun (WGS) entry which is preliminary data.</text>
</comment>
<comment type="function">
    <text evidence="11">Involved in methylamine metabolism. Essential for the maturation of the beta subunit of MADH, presumably via a step in the biosynthesis of tryptophan tryptophylquinone (TTQ), the cofactor of MADH.</text>
</comment>
<dbReference type="InterPro" id="IPR036909">
    <property type="entry name" value="Cyt_c-like_dom_sf"/>
</dbReference>
<keyword evidence="4 13" id="KW-0349">Heme</keyword>
<comment type="cofactor">
    <cofactor evidence="13">
        <name>heme</name>
        <dbReference type="ChEBI" id="CHEBI:30413"/>
    </cofactor>
    <text evidence="13">Binds 2 heme groups.</text>
</comment>
<gene>
    <name evidence="16" type="ORF">A2557_09670</name>
</gene>
<keyword evidence="9" id="KW-0560">Oxidoreductase</keyword>
<evidence type="ECO:0000256" key="3">
    <source>
        <dbReference type="ARBA" id="ARBA00022448"/>
    </source>
</evidence>
<dbReference type="EMBL" id="MFNF01000061">
    <property type="protein sequence ID" value="OGG99026.1"/>
    <property type="molecule type" value="Genomic_DNA"/>
</dbReference>
<dbReference type="AlphaFoldDB" id="A0A1F6GLN6"/>
<dbReference type="PANTHER" id="PTHR30600">
    <property type="entry name" value="CYTOCHROME C PEROXIDASE-RELATED"/>
    <property type="match status" value="1"/>
</dbReference>
<evidence type="ECO:0000256" key="8">
    <source>
        <dbReference type="ARBA" id="ARBA00022982"/>
    </source>
</evidence>
<dbReference type="InterPro" id="IPR026259">
    <property type="entry name" value="MauG/Cytc_peroxidase"/>
</dbReference>
<dbReference type="InterPro" id="IPR051395">
    <property type="entry name" value="Cytochrome_c_Peroxidase/MauG"/>
</dbReference>
<dbReference type="InterPro" id="IPR009056">
    <property type="entry name" value="Cyt_c-like_dom"/>
</dbReference>
<dbReference type="SUPFAM" id="SSF46626">
    <property type="entry name" value="Cytochrome c"/>
    <property type="match status" value="2"/>
</dbReference>
<dbReference type="PANTHER" id="PTHR30600:SF10">
    <property type="entry name" value="BLL6722 PROTEIN"/>
    <property type="match status" value="1"/>
</dbReference>
<comment type="PTM">
    <text evidence="13">Binds 2 heme groups per subunit.</text>
</comment>
<comment type="subcellular location">
    <subcellularLocation>
        <location evidence="1">Periplasm</location>
    </subcellularLocation>
</comment>
<keyword evidence="10 14" id="KW-0408">Iron</keyword>
<comment type="pathway">
    <text evidence="2">One-carbon metabolism; methylamine degradation.</text>
</comment>
<evidence type="ECO:0000256" key="11">
    <source>
        <dbReference type="ARBA" id="ARBA00058991"/>
    </source>
</evidence>
<keyword evidence="5 14" id="KW-0479">Metal-binding</keyword>